<protein>
    <submittedName>
        <fullName evidence="2">Uncharacterized protein</fullName>
    </submittedName>
</protein>
<dbReference type="EMBL" id="LAZR01014248">
    <property type="protein sequence ID" value="KKM18311.1"/>
    <property type="molecule type" value="Genomic_DNA"/>
</dbReference>
<keyword evidence="1" id="KW-0812">Transmembrane</keyword>
<keyword evidence="1" id="KW-0472">Membrane</keyword>
<name>A0A0F9HSD0_9ZZZZ</name>
<sequence length="59" mass="6445">MTSTRATWVLLGAVLLVTTGAIIFGMFQDSASRARGAAECEEVGELLEVEWEYRPHDGC</sequence>
<feature type="transmembrane region" description="Helical" evidence="1">
    <location>
        <begin position="6"/>
        <end position="27"/>
    </location>
</feature>
<dbReference type="AlphaFoldDB" id="A0A0F9HSD0"/>
<evidence type="ECO:0000313" key="2">
    <source>
        <dbReference type="EMBL" id="KKM18311.1"/>
    </source>
</evidence>
<reference evidence="2" key="1">
    <citation type="journal article" date="2015" name="Nature">
        <title>Complex archaea that bridge the gap between prokaryotes and eukaryotes.</title>
        <authorList>
            <person name="Spang A."/>
            <person name="Saw J.H."/>
            <person name="Jorgensen S.L."/>
            <person name="Zaremba-Niedzwiedzka K."/>
            <person name="Martijn J."/>
            <person name="Lind A.E."/>
            <person name="van Eijk R."/>
            <person name="Schleper C."/>
            <person name="Guy L."/>
            <person name="Ettema T.J."/>
        </authorList>
    </citation>
    <scope>NUCLEOTIDE SEQUENCE</scope>
</reference>
<proteinExistence type="predicted"/>
<keyword evidence="1" id="KW-1133">Transmembrane helix</keyword>
<comment type="caution">
    <text evidence="2">The sequence shown here is derived from an EMBL/GenBank/DDBJ whole genome shotgun (WGS) entry which is preliminary data.</text>
</comment>
<gene>
    <name evidence="2" type="ORF">LCGC14_1666950</name>
</gene>
<organism evidence="2">
    <name type="scientific">marine sediment metagenome</name>
    <dbReference type="NCBI Taxonomy" id="412755"/>
    <lineage>
        <taxon>unclassified sequences</taxon>
        <taxon>metagenomes</taxon>
        <taxon>ecological metagenomes</taxon>
    </lineage>
</organism>
<accession>A0A0F9HSD0</accession>
<evidence type="ECO:0000256" key="1">
    <source>
        <dbReference type="SAM" id="Phobius"/>
    </source>
</evidence>